<accession>A0A9X7GSV3</accession>
<dbReference type="EMBL" id="NULI01000323">
    <property type="protein sequence ID" value="PGS62869.1"/>
    <property type="molecule type" value="Genomic_DNA"/>
</dbReference>
<dbReference type="PROSITE" id="PS51257">
    <property type="entry name" value="PROKAR_LIPOPROTEIN"/>
    <property type="match status" value="1"/>
</dbReference>
<dbReference type="AlphaFoldDB" id="A0A9X7GSV3"/>
<sequence>MSLRGKSVLAVINGGLSCGIVLAEYQYNVVLRVKEYKDRQVVDKENIVKEINESAVGKLKELL</sequence>
<protein>
    <submittedName>
        <fullName evidence="1">Uncharacterized protein</fullName>
    </submittedName>
</protein>
<name>A0A9X7GSV3_BACCE</name>
<organism evidence="1 2">
    <name type="scientific">Bacillus cereus</name>
    <dbReference type="NCBI Taxonomy" id="1396"/>
    <lineage>
        <taxon>Bacteria</taxon>
        <taxon>Bacillati</taxon>
        <taxon>Bacillota</taxon>
        <taxon>Bacilli</taxon>
        <taxon>Bacillales</taxon>
        <taxon>Bacillaceae</taxon>
        <taxon>Bacillus</taxon>
        <taxon>Bacillus cereus group</taxon>
    </lineage>
</organism>
<reference evidence="1 2" key="1">
    <citation type="submission" date="2017-09" db="EMBL/GenBank/DDBJ databases">
        <title>Large-scale bioinformatics analysis of Bacillus genomes uncovers conserved roles of natural products in bacterial physiology.</title>
        <authorList>
            <consortium name="Agbiome Team Llc"/>
            <person name="Bleich R.M."/>
            <person name="Grubbs K.J."/>
            <person name="Santa Maria K.C."/>
            <person name="Allen S.E."/>
            <person name="Farag S."/>
            <person name="Shank E.A."/>
            <person name="Bowers A."/>
        </authorList>
    </citation>
    <scope>NUCLEOTIDE SEQUENCE [LARGE SCALE GENOMIC DNA]</scope>
    <source>
        <strain evidence="1 2">AFS041711</strain>
    </source>
</reference>
<dbReference type="RefSeq" id="WP_098783824.1">
    <property type="nucleotide sequence ID" value="NZ_NULI01000323.1"/>
</dbReference>
<evidence type="ECO:0000313" key="2">
    <source>
        <dbReference type="Proteomes" id="UP000224203"/>
    </source>
</evidence>
<comment type="caution">
    <text evidence="1">The sequence shown here is derived from an EMBL/GenBank/DDBJ whole genome shotgun (WGS) entry which is preliminary data.</text>
</comment>
<dbReference type="Proteomes" id="UP000224203">
    <property type="component" value="Unassembled WGS sequence"/>
</dbReference>
<proteinExistence type="predicted"/>
<evidence type="ECO:0000313" key="1">
    <source>
        <dbReference type="EMBL" id="PGS62869.1"/>
    </source>
</evidence>
<gene>
    <name evidence="1" type="ORF">COC69_31925</name>
</gene>